<dbReference type="Proteomes" id="UP001301958">
    <property type="component" value="Unassembled WGS sequence"/>
</dbReference>
<dbReference type="CDD" id="cd09817">
    <property type="entry name" value="linoleate_diol_synthase_like"/>
    <property type="match status" value="1"/>
</dbReference>
<sequence length="659" mass="74248">MSRTHKTKLGSKLSNLKSFLKKALDTPPSTPNTNLQITPNTNLLGDILTLNLKDYHTLLTLLNASLTGTTNDDELLLENLIQLLSKLPADLERNQLTDALLTKLWTSLNHPPVLSVGNAFRYRSADGSGNNINYPLLGAANTPYARTCPAKRIQPLNLPDPSDIFDSLMARQDKSFKPHPQGFSSMFFYLATIIIHDLFQTSSEDSTINLTSSYADLSPLYGRNQEEQLAVRLGRDGLLKQDCFSSRRILEFPPGCAVFLILFNRFHNYVVGELARINEGDRFTERGFMDDEKRYDEELFQTGRLIVCGLYGNIILNDYVKTILALNRVESEWNLDPRRDGGRETFLSRPAPWGVGNQISVEFNLIYRWHGTISLRDEEWTEKRFKEMLGGKEVGEATIGEVLKGIGKFEMGLDDDPLKRRFGDLKRDPVSKRFDDGKLVEILRESIEDPAGGFGSRTVPKVLKSVEVLGIMQARKWGVAGLNEFRLFMGLNRHERFEDINPDEEVVRELKRLYGEDGVDDVELYPGLMVEKTKEAMNPGSGLCVGYTVSRAILSDAVALIRGDRLFTGDYTPGHLTNWGFNEVGSNKNVSRGHVMYKLILNAFSGGSSWFEENSVYAHFPFVLPEENKKIFEGLGIAERYSWRRPGEGLQEKGGKVIV</sequence>
<keyword evidence="7" id="KW-0575">Peroxidase</keyword>
<evidence type="ECO:0000256" key="3">
    <source>
        <dbReference type="ARBA" id="ARBA00022964"/>
    </source>
</evidence>
<dbReference type="PROSITE" id="PS50292">
    <property type="entry name" value="PEROXIDASE_3"/>
    <property type="match status" value="1"/>
</dbReference>
<evidence type="ECO:0000313" key="7">
    <source>
        <dbReference type="EMBL" id="KAK4222664.1"/>
    </source>
</evidence>
<evidence type="ECO:0000256" key="4">
    <source>
        <dbReference type="ARBA" id="ARBA00023002"/>
    </source>
</evidence>
<name>A0AAN6YNR6_9PEZI</name>
<dbReference type="InterPro" id="IPR019791">
    <property type="entry name" value="Haem_peroxidase_animal"/>
</dbReference>
<dbReference type="InterPro" id="IPR010255">
    <property type="entry name" value="Haem_peroxidase_sf"/>
</dbReference>
<comment type="caution">
    <text evidence="7">The sequence shown here is derived from an EMBL/GenBank/DDBJ whole genome shotgun (WGS) entry which is preliminary data.</text>
</comment>
<keyword evidence="3" id="KW-0223">Dioxygenase</keyword>
<dbReference type="InterPro" id="IPR034812">
    <property type="entry name" value="Ppo-like_N"/>
</dbReference>
<dbReference type="InterPro" id="IPR037120">
    <property type="entry name" value="Haem_peroxidase_sf_animal"/>
</dbReference>
<keyword evidence="4" id="KW-0560">Oxidoreductase</keyword>
<dbReference type="GO" id="GO:0051213">
    <property type="term" value="F:dioxygenase activity"/>
    <property type="evidence" value="ECO:0007669"/>
    <property type="project" value="UniProtKB-KW"/>
</dbReference>
<organism evidence="7 8">
    <name type="scientific">Podospora fimiseda</name>
    <dbReference type="NCBI Taxonomy" id="252190"/>
    <lineage>
        <taxon>Eukaryota</taxon>
        <taxon>Fungi</taxon>
        <taxon>Dikarya</taxon>
        <taxon>Ascomycota</taxon>
        <taxon>Pezizomycotina</taxon>
        <taxon>Sordariomycetes</taxon>
        <taxon>Sordariomycetidae</taxon>
        <taxon>Sordariales</taxon>
        <taxon>Podosporaceae</taxon>
        <taxon>Podospora</taxon>
    </lineage>
</organism>
<feature type="binding site" description="axial binding residue" evidence="6">
    <location>
        <position position="370"/>
    </location>
    <ligand>
        <name>heme b</name>
        <dbReference type="ChEBI" id="CHEBI:60344"/>
    </ligand>
    <ligandPart>
        <name>Fe</name>
        <dbReference type="ChEBI" id="CHEBI:18248"/>
    </ligandPart>
</feature>
<dbReference type="PANTHER" id="PTHR11903:SF37">
    <property type="entry name" value="PSI-PRODUCING OXYGENASE A"/>
    <property type="match status" value="1"/>
</dbReference>
<dbReference type="GO" id="GO:0046872">
    <property type="term" value="F:metal ion binding"/>
    <property type="evidence" value="ECO:0007669"/>
    <property type="project" value="UniProtKB-KW"/>
</dbReference>
<evidence type="ECO:0000256" key="6">
    <source>
        <dbReference type="PIRSR" id="PIRSR619791-2"/>
    </source>
</evidence>
<dbReference type="AlphaFoldDB" id="A0AAN6YNR6"/>
<dbReference type="Gene3D" id="1.10.640.10">
    <property type="entry name" value="Haem peroxidase domain superfamily, animal type"/>
    <property type="match status" value="1"/>
</dbReference>
<keyword evidence="1 6" id="KW-0349">Heme</keyword>
<reference evidence="7" key="2">
    <citation type="submission" date="2023-05" db="EMBL/GenBank/DDBJ databases">
        <authorList>
            <consortium name="Lawrence Berkeley National Laboratory"/>
            <person name="Steindorff A."/>
            <person name="Hensen N."/>
            <person name="Bonometti L."/>
            <person name="Westerberg I."/>
            <person name="Brannstrom I.O."/>
            <person name="Guillou S."/>
            <person name="Cros-Aarteil S."/>
            <person name="Calhoun S."/>
            <person name="Haridas S."/>
            <person name="Kuo A."/>
            <person name="Mondo S."/>
            <person name="Pangilinan J."/>
            <person name="Riley R."/>
            <person name="Labutti K."/>
            <person name="Andreopoulos B."/>
            <person name="Lipzen A."/>
            <person name="Chen C."/>
            <person name="Yanf M."/>
            <person name="Daum C."/>
            <person name="Ng V."/>
            <person name="Clum A."/>
            <person name="Ohm R."/>
            <person name="Martin F."/>
            <person name="Silar P."/>
            <person name="Natvig D."/>
            <person name="Lalanne C."/>
            <person name="Gautier V."/>
            <person name="Ament-Velasquez S.L."/>
            <person name="Kruys A."/>
            <person name="Hutchinson M.I."/>
            <person name="Powell A.J."/>
            <person name="Barry K."/>
            <person name="Miller A.N."/>
            <person name="Grigoriev I.V."/>
            <person name="Debuchy R."/>
            <person name="Gladieux P."/>
            <person name="Thoren M.H."/>
            <person name="Johannesson H."/>
        </authorList>
    </citation>
    <scope>NUCLEOTIDE SEQUENCE</scope>
    <source>
        <strain evidence="7">CBS 990.96</strain>
    </source>
</reference>
<keyword evidence="5 6" id="KW-0408">Iron</keyword>
<dbReference type="GO" id="GO:0020037">
    <property type="term" value="F:heme binding"/>
    <property type="evidence" value="ECO:0007669"/>
    <property type="project" value="InterPro"/>
</dbReference>
<protein>
    <submittedName>
        <fullName evidence="7">Heme peroxidase</fullName>
    </submittedName>
</protein>
<evidence type="ECO:0000256" key="1">
    <source>
        <dbReference type="ARBA" id="ARBA00022617"/>
    </source>
</evidence>
<accession>A0AAN6YNR6</accession>
<proteinExistence type="predicted"/>
<evidence type="ECO:0000256" key="5">
    <source>
        <dbReference type="ARBA" id="ARBA00023004"/>
    </source>
</evidence>
<evidence type="ECO:0000256" key="2">
    <source>
        <dbReference type="ARBA" id="ARBA00022723"/>
    </source>
</evidence>
<reference evidence="7" key="1">
    <citation type="journal article" date="2023" name="Mol. Phylogenet. Evol.">
        <title>Genome-scale phylogeny and comparative genomics of the fungal order Sordariales.</title>
        <authorList>
            <person name="Hensen N."/>
            <person name="Bonometti L."/>
            <person name="Westerberg I."/>
            <person name="Brannstrom I.O."/>
            <person name="Guillou S."/>
            <person name="Cros-Aarteil S."/>
            <person name="Calhoun S."/>
            <person name="Haridas S."/>
            <person name="Kuo A."/>
            <person name="Mondo S."/>
            <person name="Pangilinan J."/>
            <person name="Riley R."/>
            <person name="LaButti K."/>
            <person name="Andreopoulos B."/>
            <person name="Lipzen A."/>
            <person name="Chen C."/>
            <person name="Yan M."/>
            <person name="Daum C."/>
            <person name="Ng V."/>
            <person name="Clum A."/>
            <person name="Steindorff A."/>
            <person name="Ohm R.A."/>
            <person name="Martin F."/>
            <person name="Silar P."/>
            <person name="Natvig D.O."/>
            <person name="Lalanne C."/>
            <person name="Gautier V."/>
            <person name="Ament-Velasquez S.L."/>
            <person name="Kruys A."/>
            <person name="Hutchinson M.I."/>
            <person name="Powell A.J."/>
            <person name="Barry K."/>
            <person name="Miller A.N."/>
            <person name="Grigoriev I.V."/>
            <person name="Debuchy R."/>
            <person name="Gladieux P."/>
            <person name="Hiltunen Thoren M."/>
            <person name="Johannesson H."/>
        </authorList>
    </citation>
    <scope>NUCLEOTIDE SEQUENCE</scope>
    <source>
        <strain evidence="7">CBS 990.96</strain>
    </source>
</reference>
<dbReference type="EMBL" id="MU865460">
    <property type="protein sequence ID" value="KAK4222664.1"/>
    <property type="molecule type" value="Genomic_DNA"/>
</dbReference>
<dbReference type="InterPro" id="IPR050783">
    <property type="entry name" value="Oxylipin_biosynth_metab"/>
</dbReference>
<dbReference type="GO" id="GO:0004601">
    <property type="term" value="F:peroxidase activity"/>
    <property type="evidence" value="ECO:0007669"/>
    <property type="project" value="UniProtKB-KW"/>
</dbReference>
<dbReference type="PANTHER" id="PTHR11903">
    <property type="entry name" value="PROSTAGLANDIN G/H SYNTHASE"/>
    <property type="match status" value="1"/>
</dbReference>
<dbReference type="GO" id="GO:0006631">
    <property type="term" value="P:fatty acid metabolic process"/>
    <property type="evidence" value="ECO:0007669"/>
    <property type="project" value="UniProtKB-ARBA"/>
</dbReference>
<dbReference type="SUPFAM" id="SSF48113">
    <property type="entry name" value="Heme-dependent peroxidases"/>
    <property type="match status" value="1"/>
</dbReference>
<gene>
    <name evidence="7" type="ORF">QBC38DRAFT_374639</name>
</gene>
<keyword evidence="8" id="KW-1185">Reference proteome</keyword>
<keyword evidence="2 6" id="KW-0479">Metal-binding</keyword>
<dbReference type="GO" id="GO:0006979">
    <property type="term" value="P:response to oxidative stress"/>
    <property type="evidence" value="ECO:0007669"/>
    <property type="project" value="InterPro"/>
</dbReference>
<evidence type="ECO:0000313" key="8">
    <source>
        <dbReference type="Proteomes" id="UP001301958"/>
    </source>
</evidence>
<dbReference type="Pfam" id="PF03098">
    <property type="entry name" value="An_peroxidase"/>
    <property type="match status" value="2"/>
</dbReference>